<accession>A0A7I9UZU9</accession>
<dbReference type="AlphaFoldDB" id="A0A7I9UZU9"/>
<evidence type="ECO:0000313" key="2">
    <source>
        <dbReference type="Proteomes" id="UP000444980"/>
    </source>
</evidence>
<dbReference type="RefSeq" id="WP_161928104.1">
    <property type="nucleotide sequence ID" value="NZ_BJOU01000008.1"/>
</dbReference>
<dbReference type="EMBL" id="BJOU01000008">
    <property type="protein sequence ID" value="GED98707.1"/>
    <property type="molecule type" value="Genomic_DNA"/>
</dbReference>
<dbReference type="Gene3D" id="3.40.50.1240">
    <property type="entry name" value="Phosphoglycerate mutase-like"/>
    <property type="match status" value="1"/>
</dbReference>
<evidence type="ECO:0000313" key="1">
    <source>
        <dbReference type="EMBL" id="GED98707.1"/>
    </source>
</evidence>
<reference evidence="2" key="1">
    <citation type="submission" date="2019-06" db="EMBL/GenBank/DDBJ databases">
        <title>Gordonia isolated from sludge of a wastewater treatment plant.</title>
        <authorList>
            <person name="Tamura T."/>
            <person name="Aoyama K."/>
            <person name="Kang Y."/>
            <person name="Saito S."/>
            <person name="Akiyama N."/>
            <person name="Yazawa K."/>
            <person name="Gonoi T."/>
            <person name="Mikami Y."/>
        </authorList>
    </citation>
    <scope>NUCLEOTIDE SEQUENCE [LARGE SCALE GENOMIC DNA]</scope>
    <source>
        <strain evidence="2">NBRC 107697</strain>
    </source>
</reference>
<keyword evidence="2" id="KW-1185">Reference proteome</keyword>
<dbReference type="Pfam" id="PF00300">
    <property type="entry name" value="His_Phos_1"/>
    <property type="match status" value="1"/>
</dbReference>
<protein>
    <submittedName>
        <fullName evidence="1">Phosphohistidine phosphatase</fullName>
    </submittedName>
</protein>
<dbReference type="SUPFAM" id="SSF53254">
    <property type="entry name" value="Phosphoglycerate mutase-like"/>
    <property type="match status" value="1"/>
</dbReference>
<dbReference type="PANTHER" id="PTHR47623:SF1">
    <property type="entry name" value="OS09G0287300 PROTEIN"/>
    <property type="match status" value="1"/>
</dbReference>
<gene>
    <name evidence="1" type="ORF">nbrc107697_27460</name>
</gene>
<dbReference type="CDD" id="cd07067">
    <property type="entry name" value="HP_PGM_like"/>
    <property type="match status" value="1"/>
</dbReference>
<organism evidence="1 2">
    <name type="scientific">Gordonia crocea</name>
    <dbReference type="NCBI Taxonomy" id="589162"/>
    <lineage>
        <taxon>Bacteria</taxon>
        <taxon>Bacillati</taxon>
        <taxon>Actinomycetota</taxon>
        <taxon>Actinomycetes</taxon>
        <taxon>Mycobacteriales</taxon>
        <taxon>Gordoniaceae</taxon>
        <taxon>Gordonia</taxon>
    </lineage>
</organism>
<dbReference type="PANTHER" id="PTHR47623">
    <property type="entry name" value="OS09G0287300 PROTEIN"/>
    <property type="match status" value="1"/>
</dbReference>
<sequence>MSRTLVLLRHGKSAYPAGADDHHRPLAPRGISQAALAGQWMRDEQLAVDAVLCSTAKRTRETLKRTGIDAPVQYLDELYGALSSEILEAIRIYAPESAGTLLVVGHMPGMADTALALDPDGDVPEFPTSAYAVLSIGVGWADLGLAVDPEVALHGVRVPR</sequence>
<proteinExistence type="predicted"/>
<comment type="caution">
    <text evidence="1">The sequence shown here is derived from an EMBL/GenBank/DDBJ whole genome shotgun (WGS) entry which is preliminary data.</text>
</comment>
<dbReference type="OrthoDB" id="9810154at2"/>
<dbReference type="InterPro" id="IPR029033">
    <property type="entry name" value="His_PPase_superfam"/>
</dbReference>
<dbReference type="InterPro" id="IPR013078">
    <property type="entry name" value="His_Pase_superF_clade-1"/>
</dbReference>
<name>A0A7I9UZU9_9ACTN</name>
<dbReference type="Proteomes" id="UP000444980">
    <property type="component" value="Unassembled WGS sequence"/>
</dbReference>
<dbReference type="SMART" id="SM00855">
    <property type="entry name" value="PGAM"/>
    <property type="match status" value="1"/>
</dbReference>